<dbReference type="Proteomes" id="UP000438448">
    <property type="component" value="Unassembled WGS sequence"/>
</dbReference>
<proteinExistence type="predicted"/>
<keyword evidence="2" id="KW-1185">Reference proteome</keyword>
<gene>
    <name evidence="1" type="ORF">NRB20_53860</name>
</gene>
<organism evidence="1 2">
    <name type="scientific">Nocardia macrotermitis</name>
    <dbReference type="NCBI Taxonomy" id="2585198"/>
    <lineage>
        <taxon>Bacteria</taxon>
        <taxon>Bacillati</taxon>
        <taxon>Actinomycetota</taxon>
        <taxon>Actinomycetes</taxon>
        <taxon>Mycobacteriales</taxon>
        <taxon>Nocardiaceae</taxon>
        <taxon>Nocardia</taxon>
    </lineage>
</organism>
<evidence type="ECO:0000313" key="2">
    <source>
        <dbReference type="Proteomes" id="UP000438448"/>
    </source>
</evidence>
<dbReference type="AlphaFoldDB" id="A0A7K0D9M9"/>
<sequence length="133" mass="14610">MEFISYVRIGVDEVVNQRLAKTVGVAALSIATMGLFIPQAAAHRADNLPAGLDCERLHCTNNTNTDYIVDYKIFCGDIRTGKVADVFDTNDLVTAHQNKTLYPGCHRGEPLHTDFQDARESHIPDHWPSGSAG</sequence>
<protein>
    <submittedName>
        <fullName evidence="1">Uncharacterized protein</fullName>
    </submittedName>
</protein>
<evidence type="ECO:0000313" key="1">
    <source>
        <dbReference type="EMBL" id="MQY22271.1"/>
    </source>
</evidence>
<accession>A0A7K0D9M9</accession>
<comment type="caution">
    <text evidence="1">The sequence shown here is derived from an EMBL/GenBank/DDBJ whole genome shotgun (WGS) entry which is preliminary data.</text>
</comment>
<reference evidence="1 2" key="1">
    <citation type="submission" date="2019-10" db="EMBL/GenBank/DDBJ databases">
        <title>Nocardia macrotermitis sp. nov. and Nocardia aurantia sp. nov., isolated from the gut of fungus growing-termite Macrotermes natalensis.</title>
        <authorList>
            <person name="Benndorf R."/>
            <person name="Schwitalla J."/>
            <person name="Martin K."/>
            <person name="De Beer W."/>
            <person name="Kaster A.-K."/>
            <person name="Vollmers J."/>
            <person name="Poulsen M."/>
            <person name="Beemelmanns C."/>
        </authorList>
    </citation>
    <scope>NUCLEOTIDE SEQUENCE [LARGE SCALE GENOMIC DNA]</scope>
    <source>
        <strain evidence="1 2">RB20</strain>
    </source>
</reference>
<dbReference type="EMBL" id="WEGK01000012">
    <property type="protein sequence ID" value="MQY22271.1"/>
    <property type="molecule type" value="Genomic_DNA"/>
</dbReference>
<name>A0A7K0D9M9_9NOCA</name>